<proteinExistence type="predicted"/>
<gene>
    <name evidence="3" type="ORF">BRAA01T02814Z</name>
    <name evidence="2" type="ORF">BRAPAZ1V2_A03P69640.2</name>
</gene>
<feature type="region of interest" description="Disordered" evidence="1">
    <location>
        <begin position="1"/>
        <end position="21"/>
    </location>
</feature>
<evidence type="ECO:0000313" key="3">
    <source>
        <dbReference type="EMBL" id="VDC76312.1"/>
    </source>
</evidence>
<evidence type="ECO:0000256" key="1">
    <source>
        <dbReference type="SAM" id="MobiDB-lite"/>
    </source>
</evidence>
<dbReference type="Proteomes" id="UP000694005">
    <property type="component" value="Chromosome A03"/>
</dbReference>
<sequence length="41" mass="4773">MFKVSQTRDSTKSDVGSSLKSVDALDEGTWRQRETQFQYPY</sequence>
<reference evidence="3" key="1">
    <citation type="submission" date="2018-11" db="EMBL/GenBank/DDBJ databases">
        <authorList>
            <consortium name="Genoscope - CEA"/>
            <person name="William W."/>
        </authorList>
    </citation>
    <scope>NUCLEOTIDE SEQUENCE</scope>
</reference>
<organism evidence="3">
    <name type="scientific">Brassica campestris</name>
    <name type="common">Field mustard</name>
    <dbReference type="NCBI Taxonomy" id="3711"/>
    <lineage>
        <taxon>Eukaryota</taxon>
        <taxon>Viridiplantae</taxon>
        <taxon>Streptophyta</taxon>
        <taxon>Embryophyta</taxon>
        <taxon>Tracheophyta</taxon>
        <taxon>Spermatophyta</taxon>
        <taxon>Magnoliopsida</taxon>
        <taxon>eudicotyledons</taxon>
        <taxon>Gunneridae</taxon>
        <taxon>Pentapetalae</taxon>
        <taxon>rosids</taxon>
        <taxon>malvids</taxon>
        <taxon>Brassicales</taxon>
        <taxon>Brassicaceae</taxon>
        <taxon>Brassiceae</taxon>
        <taxon>Brassica</taxon>
    </lineage>
</organism>
<dbReference type="Gramene" id="A03p69640.2_BraZ1">
    <property type="protein sequence ID" value="A03p69640.2_BraZ1.CDS"/>
    <property type="gene ID" value="A03g69640.2_BraZ1"/>
</dbReference>
<protein>
    <submittedName>
        <fullName evidence="2">Uncharacterized protein</fullName>
    </submittedName>
</protein>
<dbReference type="AlphaFoldDB" id="A0A3P5Z8X7"/>
<dbReference type="EMBL" id="LS974619">
    <property type="protein sequence ID" value="CAG7885621.1"/>
    <property type="molecule type" value="Genomic_DNA"/>
</dbReference>
<dbReference type="EMBL" id="LR031571">
    <property type="protein sequence ID" value="VDC76312.1"/>
    <property type="molecule type" value="Genomic_DNA"/>
</dbReference>
<name>A0A3P5Z8X7_BRACM</name>
<feature type="compositionally biased region" description="Polar residues" evidence="1">
    <location>
        <begin position="1"/>
        <end position="20"/>
    </location>
</feature>
<accession>A0A3P5Z8X7</accession>
<evidence type="ECO:0000313" key="2">
    <source>
        <dbReference type="EMBL" id="CAG7885621.1"/>
    </source>
</evidence>